<accession>A0A645EK62</accession>
<dbReference type="EMBL" id="VSSQ01048118">
    <property type="protein sequence ID" value="MPN02157.1"/>
    <property type="molecule type" value="Genomic_DNA"/>
</dbReference>
<comment type="caution">
    <text evidence="1">The sequence shown here is derived from an EMBL/GenBank/DDBJ whole genome shotgun (WGS) entry which is preliminary data.</text>
</comment>
<organism evidence="1">
    <name type="scientific">bioreactor metagenome</name>
    <dbReference type="NCBI Taxonomy" id="1076179"/>
    <lineage>
        <taxon>unclassified sequences</taxon>
        <taxon>metagenomes</taxon>
        <taxon>ecological metagenomes</taxon>
    </lineage>
</organism>
<proteinExistence type="predicted"/>
<sequence>MDGQTVNGIVRGHRVTDIGFALNHGAVRHAGSQAQVFQGHRQHLAGDGQDLRHLADRVLEVLGHAVHGCQKQVAEALPFQGSFLEAVLQQFFHD</sequence>
<protein>
    <submittedName>
        <fullName evidence="1">Uncharacterized protein</fullName>
    </submittedName>
</protein>
<reference evidence="1" key="1">
    <citation type="submission" date="2019-08" db="EMBL/GenBank/DDBJ databases">
        <authorList>
            <person name="Kucharzyk K."/>
            <person name="Murdoch R.W."/>
            <person name="Higgins S."/>
            <person name="Loffler F."/>
        </authorList>
    </citation>
    <scope>NUCLEOTIDE SEQUENCE</scope>
</reference>
<gene>
    <name evidence="1" type="ORF">SDC9_149370</name>
</gene>
<dbReference type="AlphaFoldDB" id="A0A645EK62"/>
<evidence type="ECO:0000313" key="1">
    <source>
        <dbReference type="EMBL" id="MPN02157.1"/>
    </source>
</evidence>
<name>A0A645EK62_9ZZZZ</name>